<sequence length="690" mass="74758">MHVEVSVLHSTRVMMMKRYGRYLLVLNFFFFLPIGLTSQESGLRLVAEPNVISLEVGGSTSLTVRVFDASGALVDVPVRYAAPRQAIRVRNDVVQAFSAGNFEIVATAALPAGVLGEIPTLRIPVSISWPGIDTINLNASAPMLFVGTTLTHQPVAFHADGTRRPAPVFTWTTSDPTVASVDAYGAITGHSEGTVTLTASTEGTSRETSHTVRSFPATELLIEGGSDEARTGDVLRFSATGLGPEGRIEDLPVTWAYTFIPDDSIRAPGSAAIMNEGSFVAEVPGRYTILALSGSLTSRKTVLVHGREIVQPIELQGQGAVRSSHTSDLWVFEGLDGKDYAITGTWSAAGWAYFWDVTDPTNMFATDSIQIDARTVNDVKAPPSGRYAALSREGASNRSNGVVILDMANPAHPIIASTFETHGVTGGVHNMFATEDYLFALAGGDKYVIIDIRDLYSPIYVSEYNHPNSRVHDVWVHDGIAYSSEWENGVVVVDVGNGKWGGTIEDPVFVTNIPYPVGATHAAFPYHQESTGKFYLFLGDEMSGGGNEPWAGRGSDNRPYNTDTAEGGVQGRMRGYLHIIDFTDPENPLDVARYEIPESGTHNLWIEDDVLYQAHYKGGLRVVDISGELMGNLAHQGREIAVYKPQDPGGFLRNQVSVWGAQPHKGHIFFSDMNSGLWAAKLSPRSRPIS</sequence>
<dbReference type="Pfam" id="PF08309">
    <property type="entry name" value="LVIVD"/>
    <property type="match status" value="3"/>
</dbReference>
<dbReference type="SMART" id="SM00635">
    <property type="entry name" value="BID_2"/>
    <property type="match status" value="1"/>
</dbReference>
<feature type="domain" description="BIG2" evidence="1">
    <location>
        <begin position="131"/>
        <end position="211"/>
    </location>
</feature>
<dbReference type="InterPro" id="IPR013211">
    <property type="entry name" value="LVIVD"/>
</dbReference>
<evidence type="ECO:0000313" key="2">
    <source>
        <dbReference type="EMBL" id="SUZ53444.1"/>
    </source>
</evidence>
<reference evidence="2" key="1">
    <citation type="submission" date="2018-05" db="EMBL/GenBank/DDBJ databases">
        <authorList>
            <person name="Lanie J.A."/>
            <person name="Ng W.-L."/>
            <person name="Kazmierczak K.M."/>
            <person name="Andrzejewski T.M."/>
            <person name="Davidsen T.M."/>
            <person name="Wayne K.J."/>
            <person name="Tettelin H."/>
            <person name="Glass J.I."/>
            <person name="Rusch D."/>
            <person name="Podicherti R."/>
            <person name="Tsui H.-C.T."/>
            <person name="Winkler M.E."/>
        </authorList>
    </citation>
    <scope>NUCLEOTIDE SEQUENCE</scope>
</reference>
<dbReference type="SUPFAM" id="SSF49373">
    <property type="entry name" value="Invasin/intimin cell-adhesion fragments"/>
    <property type="match status" value="1"/>
</dbReference>
<dbReference type="InterPro" id="IPR003343">
    <property type="entry name" value="Big_2"/>
</dbReference>
<dbReference type="GO" id="GO:0005576">
    <property type="term" value="C:extracellular region"/>
    <property type="evidence" value="ECO:0007669"/>
    <property type="project" value="TreeGrafter"/>
</dbReference>
<accession>A0A381NH72</accession>
<gene>
    <name evidence="2" type="ORF">METZ01_LOCUS6298</name>
</gene>
<organism evidence="2">
    <name type="scientific">marine metagenome</name>
    <dbReference type="NCBI Taxonomy" id="408172"/>
    <lineage>
        <taxon>unclassified sequences</taxon>
        <taxon>metagenomes</taxon>
        <taxon>ecological metagenomes</taxon>
    </lineage>
</organism>
<dbReference type="Pfam" id="PF02368">
    <property type="entry name" value="Big_2"/>
    <property type="match status" value="1"/>
</dbReference>
<dbReference type="SUPFAM" id="SSF51004">
    <property type="entry name" value="C-terminal (heme d1) domain of cytochrome cd1-nitrite reductase"/>
    <property type="match status" value="1"/>
</dbReference>
<name>A0A381NH72_9ZZZZ</name>
<evidence type="ECO:0000259" key="1">
    <source>
        <dbReference type="SMART" id="SM00635"/>
    </source>
</evidence>
<dbReference type="InterPro" id="IPR008964">
    <property type="entry name" value="Invasin/intimin_cell_adhesion"/>
</dbReference>
<dbReference type="PANTHER" id="PTHR38787">
    <property type="entry name" value="REGULATORY P DOMAIN-CONTAINING PROTEIN"/>
    <property type="match status" value="1"/>
</dbReference>
<proteinExistence type="predicted"/>
<protein>
    <recommendedName>
        <fullName evidence="1">BIG2 domain-containing protein</fullName>
    </recommendedName>
</protein>
<dbReference type="Gene3D" id="2.60.40.1080">
    <property type="match status" value="1"/>
</dbReference>
<dbReference type="EMBL" id="UINC01000332">
    <property type="protein sequence ID" value="SUZ53444.1"/>
    <property type="molecule type" value="Genomic_DNA"/>
</dbReference>
<dbReference type="InterPro" id="IPR011048">
    <property type="entry name" value="Haem_d1_sf"/>
</dbReference>
<dbReference type="AlphaFoldDB" id="A0A381NH72"/>
<dbReference type="PANTHER" id="PTHR38787:SF3">
    <property type="entry name" value="REGULATORY P DOMAIN-CONTAINING PROTEIN"/>
    <property type="match status" value="1"/>
</dbReference>